<evidence type="ECO:0000313" key="2">
    <source>
        <dbReference type="EMBL" id="GAA1971419.1"/>
    </source>
</evidence>
<feature type="transmembrane region" description="Helical" evidence="1">
    <location>
        <begin position="115"/>
        <end position="139"/>
    </location>
</feature>
<evidence type="ECO:0000313" key="3">
    <source>
        <dbReference type="Proteomes" id="UP001500013"/>
    </source>
</evidence>
<gene>
    <name evidence="2" type="ORF">GCM10009817_09250</name>
</gene>
<feature type="transmembrane region" description="Helical" evidence="1">
    <location>
        <begin position="279"/>
        <end position="302"/>
    </location>
</feature>
<accession>A0ABN2RLX1</accession>
<feature type="transmembrane region" description="Helical" evidence="1">
    <location>
        <begin position="375"/>
        <end position="393"/>
    </location>
</feature>
<feature type="transmembrane region" description="Helical" evidence="1">
    <location>
        <begin position="309"/>
        <end position="329"/>
    </location>
</feature>
<feature type="transmembrane region" description="Helical" evidence="1">
    <location>
        <begin position="181"/>
        <end position="202"/>
    </location>
</feature>
<reference evidence="2 3" key="1">
    <citation type="journal article" date="2019" name="Int. J. Syst. Evol. Microbiol.">
        <title>The Global Catalogue of Microorganisms (GCM) 10K type strain sequencing project: providing services to taxonomists for standard genome sequencing and annotation.</title>
        <authorList>
            <consortium name="The Broad Institute Genomics Platform"/>
            <consortium name="The Broad Institute Genome Sequencing Center for Infectious Disease"/>
            <person name="Wu L."/>
            <person name="Ma J."/>
        </authorList>
    </citation>
    <scope>NUCLEOTIDE SEQUENCE [LARGE SCALE GENOMIC DNA]</scope>
    <source>
        <strain evidence="2 3">JCM 15628</strain>
    </source>
</reference>
<organism evidence="2 3">
    <name type="scientific">Terrabacter lapilli</name>
    <dbReference type="NCBI Taxonomy" id="436231"/>
    <lineage>
        <taxon>Bacteria</taxon>
        <taxon>Bacillati</taxon>
        <taxon>Actinomycetota</taxon>
        <taxon>Actinomycetes</taxon>
        <taxon>Micrococcales</taxon>
        <taxon>Intrasporangiaceae</taxon>
        <taxon>Terrabacter</taxon>
    </lineage>
</organism>
<dbReference type="RefSeq" id="WP_344058865.1">
    <property type="nucleotide sequence ID" value="NZ_BAAAPU010000003.1"/>
</dbReference>
<feature type="transmembrane region" description="Helical" evidence="1">
    <location>
        <begin position="20"/>
        <end position="36"/>
    </location>
</feature>
<dbReference type="Proteomes" id="UP001500013">
    <property type="component" value="Unassembled WGS sequence"/>
</dbReference>
<dbReference type="PANTHER" id="PTHR23523:SF2">
    <property type="entry name" value="2-NITROIMIDAZOLE TRANSPORTER"/>
    <property type="match status" value="1"/>
</dbReference>
<dbReference type="InterPro" id="IPR036259">
    <property type="entry name" value="MFS_trans_sf"/>
</dbReference>
<name>A0ABN2RLX1_9MICO</name>
<keyword evidence="1" id="KW-1133">Transmembrane helix</keyword>
<dbReference type="PANTHER" id="PTHR23523">
    <property type="match status" value="1"/>
</dbReference>
<keyword evidence="1" id="KW-0472">Membrane</keyword>
<protein>
    <submittedName>
        <fullName evidence="2">CynX/NimT family MFS transporter</fullName>
    </submittedName>
</protein>
<dbReference type="SUPFAM" id="SSF103473">
    <property type="entry name" value="MFS general substrate transporter"/>
    <property type="match status" value="1"/>
</dbReference>
<proteinExistence type="predicted"/>
<dbReference type="InterPro" id="IPR052524">
    <property type="entry name" value="MFS_Cyanate_Porter"/>
</dbReference>
<keyword evidence="3" id="KW-1185">Reference proteome</keyword>
<keyword evidence="1" id="KW-0812">Transmembrane</keyword>
<evidence type="ECO:0000256" key="1">
    <source>
        <dbReference type="SAM" id="Phobius"/>
    </source>
</evidence>
<feature type="transmembrane region" description="Helical" evidence="1">
    <location>
        <begin position="399"/>
        <end position="419"/>
    </location>
</feature>
<sequence>MGTNTREGDARRSVHLLRRVPLGAGITCIIMLAFNLRPGVVSAGPVLEELESDLSLTPVLVSALTTLPVLCFGLVGALTPWLEVRVGLRNLTVLAGSVIAAGLLARSAAPNGLSFLVLSAVAFAGMAIGNVILPSLVNVHFASRVGKVTSIYTTVLAGGILAASVLTVPVATLAGSWRWGLALWGAVACIGVLPVAGLVRRVPHVWAAAHRRHLDAIQPARKRGRRVRGTRSGLTFRAVARTRLGWVMALFFGLQSIQAFAGFGWLAQIYRDAGFSASAAGMLLGVVTATVVPLSLAMPLLVARTGHPGPLVCALALLYPVAYIGLAVAPVSGAWLWAVLLGVANAIFPVSLLLIGLRARTENGTAALSGFTQSVGYLLSVVGPFGVGVLHTLTGAWTVPLFALAALAVPQCATGLYLARPVIIEDVVSAAPAATVRQR</sequence>
<feature type="transmembrane region" description="Helical" evidence="1">
    <location>
        <begin position="56"/>
        <end position="79"/>
    </location>
</feature>
<comment type="caution">
    <text evidence="2">The sequence shown here is derived from an EMBL/GenBank/DDBJ whole genome shotgun (WGS) entry which is preliminary data.</text>
</comment>
<dbReference type="InterPro" id="IPR011701">
    <property type="entry name" value="MFS"/>
</dbReference>
<feature type="transmembrane region" description="Helical" evidence="1">
    <location>
        <begin position="151"/>
        <end position="175"/>
    </location>
</feature>
<feature type="transmembrane region" description="Helical" evidence="1">
    <location>
        <begin position="244"/>
        <end position="267"/>
    </location>
</feature>
<feature type="transmembrane region" description="Helical" evidence="1">
    <location>
        <begin position="335"/>
        <end position="355"/>
    </location>
</feature>
<dbReference type="Gene3D" id="1.20.1250.20">
    <property type="entry name" value="MFS general substrate transporter like domains"/>
    <property type="match status" value="1"/>
</dbReference>
<feature type="transmembrane region" description="Helical" evidence="1">
    <location>
        <begin position="91"/>
        <end position="109"/>
    </location>
</feature>
<dbReference type="Pfam" id="PF07690">
    <property type="entry name" value="MFS_1"/>
    <property type="match status" value="1"/>
</dbReference>
<dbReference type="EMBL" id="BAAAPU010000003">
    <property type="protein sequence ID" value="GAA1971419.1"/>
    <property type="molecule type" value="Genomic_DNA"/>
</dbReference>